<dbReference type="PANTHER" id="PTHR19303">
    <property type="entry name" value="TRANSPOSON"/>
    <property type="match status" value="1"/>
</dbReference>
<dbReference type="Gene3D" id="1.10.10.60">
    <property type="entry name" value="Homeodomain-like"/>
    <property type="match status" value="1"/>
</dbReference>
<evidence type="ECO:0000256" key="3">
    <source>
        <dbReference type="SAM" id="MobiDB-lite"/>
    </source>
</evidence>
<evidence type="ECO:0000256" key="1">
    <source>
        <dbReference type="ARBA" id="ARBA00004123"/>
    </source>
</evidence>
<comment type="subcellular location">
    <subcellularLocation>
        <location evidence="1">Nucleus</location>
    </subcellularLocation>
</comment>
<feature type="compositionally biased region" description="Polar residues" evidence="3">
    <location>
        <begin position="35"/>
        <end position="45"/>
    </location>
</feature>
<evidence type="ECO:0000259" key="4">
    <source>
        <dbReference type="PROSITE" id="PS51253"/>
    </source>
</evidence>
<sequence length="401" mass="44262">MSHGGRLGPKPESKMDSDTPSLTKPDSSMPMGKPQASSEGSSGKTPPSPRALNLFQADPKMPRFNNSSGLVVELVFCMKMVIITPAMGLWLAHRAAGVWLDTGGVKSSTIDRWLEYREGASILNSGLGSSQQPQVRWLDHRKGISESILDSGCCQGFRLHLDTSQSPEWMTWPYQASLRWTQTRLPGGRTTCPMVADLNPSQSSRWTQTPLPCSQATDLWPLAAALATLFRILDLGGWMSSIDNTTVPIANAMKLAINGNILKEKAILLALKMGQDNFEASNGWLEKFKARRNIAFKRLHGEAGSVDANSVATWKGFVMDEAMEEVVEEEMNRCFEALKKHQAIDVNYIDFLEVDKDVQVAGEQSIEEIVKEVTGKEEDEEQLLTESGLTESQAILQYRTA</sequence>
<accession>A0ABY6K7J0</accession>
<gene>
    <name evidence="5" type="ORF">LAZ67_2003490</name>
</gene>
<dbReference type="SUPFAM" id="SSF46689">
    <property type="entry name" value="Homeodomain-like"/>
    <property type="match status" value="1"/>
</dbReference>
<protein>
    <submittedName>
        <fullName evidence="5">PDC2</fullName>
    </submittedName>
</protein>
<dbReference type="InterPro" id="IPR009057">
    <property type="entry name" value="Homeodomain-like_sf"/>
</dbReference>
<dbReference type="SMART" id="SM00674">
    <property type="entry name" value="CENPB"/>
    <property type="match status" value="1"/>
</dbReference>
<organism evidence="5 6">
    <name type="scientific">Cordylochernes scorpioides</name>
    <dbReference type="NCBI Taxonomy" id="51811"/>
    <lineage>
        <taxon>Eukaryota</taxon>
        <taxon>Metazoa</taxon>
        <taxon>Ecdysozoa</taxon>
        <taxon>Arthropoda</taxon>
        <taxon>Chelicerata</taxon>
        <taxon>Arachnida</taxon>
        <taxon>Pseudoscorpiones</taxon>
        <taxon>Cheliferoidea</taxon>
        <taxon>Chernetidae</taxon>
        <taxon>Cordylochernes</taxon>
    </lineage>
</organism>
<dbReference type="Pfam" id="PF03221">
    <property type="entry name" value="HTH_Tnp_Tc5"/>
    <property type="match status" value="1"/>
</dbReference>
<dbReference type="InterPro" id="IPR006600">
    <property type="entry name" value="HTH_CenpB_DNA-bd_dom"/>
</dbReference>
<reference evidence="5 6" key="1">
    <citation type="submission" date="2022-01" db="EMBL/GenBank/DDBJ databases">
        <title>A chromosomal length assembly of Cordylochernes scorpioides.</title>
        <authorList>
            <person name="Zeh D."/>
            <person name="Zeh J."/>
        </authorList>
    </citation>
    <scope>NUCLEOTIDE SEQUENCE [LARGE SCALE GENOMIC DNA]</scope>
    <source>
        <strain evidence="5">IN4F17</strain>
        <tissue evidence="5">Whole Body</tissue>
    </source>
</reference>
<dbReference type="Proteomes" id="UP001235939">
    <property type="component" value="Chromosome 02"/>
</dbReference>
<dbReference type="PROSITE" id="PS51253">
    <property type="entry name" value="HTH_CENPB"/>
    <property type="match status" value="1"/>
</dbReference>
<feature type="domain" description="HTH CENPB-type" evidence="4">
    <location>
        <begin position="230"/>
        <end position="298"/>
    </location>
</feature>
<proteinExistence type="predicted"/>
<dbReference type="InterPro" id="IPR050863">
    <property type="entry name" value="CenT-Element_Derived"/>
</dbReference>
<evidence type="ECO:0000313" key="5">
    <source>
        <dbReference type="EMBL" id="UYV63225.1"/>
    </source>
</evidence>
<feature type="region of interest" description="Disordered" evidence="3">
    <location>
        <begin position="1"/>
        <end position="54"/>
    </location>
</feature>
<name>A0ABY6K7J0_9ARAC</name>
<keyword evidence="2" id="KW-0238">DNA-binding</keyword>
<evidence type="ECO:0000256" key="2">
    <source>
        <dbReference type="ARBA" id="ARBA00023125"/>
    </source>
</evidence>
<dbReference type="PANTHER" id="PTHR19303:SF73">
    <property type="entry name" value="PROTEIN PDC2"/>
    <property type="match status" value="1"/>
</dbReference>
<evidence type="ECO:0000313" key="6">
    <source>
        <dbReference type="Proteomes" id="UP001235939"/>
    </source>
</evidence>
<dbReference type="EMBL" id="CP092864">
    <property type="protein sequence ID" value="UYV63225.1"/>
    <property type="molecule type" value="Genomic_DNA"/>
</dbReference>
<keyword evidence="6" id="KW-1185">Reference proteome</keyword>